<feature type="transmembrane region" description="Helical" evidence="2">
    <location>
        <begin position="37"/>
        <end position="55"/>
    </location>
</feature>
<keyword evidence="2" id="KW-1133">Transmembrane helix</keyword>
<feature type="domain" description="PPIase cyclophilin-type" evidence="3">
    <location>
        <begin position="114"/>
        <end position="280"/>
    </location>
</feature>
<evidence type="ECO:0000256" key="1">
    <source>
        <dbReference type="ARBA" id="ARBA00002388"/>
    </source>
</evidence>
<dbReference type="InterPro" id="IPR002130">
    <property type="entry name" value="Cyclophilin-type_PPIase_dom"/>
</dbReference>
<evidence type="ECO:0000313" key="4">
    <source>
        <dbReference type="EMBL" id="GAA1752622.1"/>
    </source>
</evidence>
<name>A0ABP4WDX3_9ACTN</name>
<dbReference type="PANTHER" id="PTHR45625:SF3">
    <property type="entry name" value="PEPTIDYL-PROLYL CIS-TRANS ISOMERASE B-RELATED"/>
    <property type="match status" value="1"/>
</dbReference>
<gene>
    <name evidence="4" type="ORF">GCM10009681_24410</name>
</gene>
<dbReference type="CDD" id="cd00317">
    <property type="entry name" value="cyclophilin"/>
    <property type="match status" value="1"/>
</dbReference>
<comment type="caution">
    <text evidence="4">The sequence shown here is derived from an EMBL/GenBank/DDBJ whole genome shotgun (WGS) entry which is preliminary data.</text>
</comment>
<dbReference type="PROSITE" id="PS50072">
    <property type="entry name" value="CSA_PPIASE_2"/>
    <property type="match status" value="1"/>
</dbReference>
<dbReference type="Proteomes" id="UP001500655">
    <property type="component" value="Unassembled WGS sequence"/>
</dbReference>
<keyword evidence="5" id="KW-1185">Reference proteome</keyword>
<evidence type="ECO:0000313" key="5">
    <source>
        <dbReference type="Proteomes" id="UP001500655"/>
    </source>
</evidence>
<organism evidence="4 5">
    <name type="scientific">Luedemannella helvata</name>
    <dbReference type="NCBI Taxonomy" id="349315"/>
    <lineage>
        <taxon>Bacteria</taxon>
        <taxon>Bacillati</taxon>
        <taxon>Actinomycetota</taxon>
        <taxon>Actinomycetes</taxon>
        <taxon>Micromonosporales</taxon>
        <taxon>Micromonosporaceae</taxon>
        <taxon>Luedemannella</taxon>
    </lineage>
</organism>
<dbReference type="GO" id="GO:0016853">
    <property type="term" value="F:isomerase activity"/>
    <property type="evidence" value="ECO:0007669"/>
    <property type="project" value="UniProtKB-KW"/>
</dbReference>
<dbReference type="EMBL" id="BAAALS010000010">
    <property type="protein sequence ID" value="GAA1752622.1"/>
    <property type="molecule type" value="Genomic_DNA"/>
</dbReference>
<keyword evidence="2" id="KW-0812">Transmembrane</keyword>
<reference evidence="5" key="1">
    <citation type="journal article" date="2019" name="Int. J. Syst. Evol. Microbiol.">
        <title>The Global Catalogue of Microorganisms (GCM) 10K type strain sequencing project: providing services to taxonomists for standard genome sequencing and annotation.</title>
        <authorList>
            <consortium name="The Broad Institute Genomics Platform"/>
            <consortium name="The Broad Institute Genome Sequencing Center for Infectious Disease"/>
            <person name="Wu L."/>
            <person name="Ma J."/>
        </authorList>
    </citation>
    <scope>NUCLEOTIDE SEQUENCE [LARGE SCALE GENOMIC DNA]</scope>
    <source>
        <strain evidence="5">JCM 13249</strain>
    </source>
</reference>
<dbReference type="Pfam" id="PF00160">
    <property type="entry name" value="Pro_isomerase"/>
    <property type="match status" value="1"/>
</dbReference>
<comment type="function">
    <text evidence="1">PPIases accelerate the folding of proteins. It catalyzes the cis-trans isomerization of proline imidic peptide bonds in oligopeptides.</text>
</comment>
<sequence>MSSVRDRQRAAARAKLEREMVERAEAARLKRRQRTQIGLVAGGVLLTVVLVWTIVATAGGDDPKTAASPTASAAPSTADCVWNPLVDPAATPKPSMPAGIKDVGTPATSVPAVGTQTVTLDTNLGKIAFEMDLSKTPCTSASIAHLASKKYYDGTSCHRLVTQISALQCGDPTGDGTGGPAYRFANENLPTEKRPSYTEGDVAMANADNAEQGITDTNGSQFFFIYGQNELPANYTVVGRVTAGMDIIKSVGAAGDDGAFAQMAGGGHPKKKITFKTVTVSPATAATPTS</sequence>
<keyword evidence="2" id="KW-0472">Membrane</keyword>
<evidence type="ECO:0000256" key="2">
    <source>
        <dbReference type="SAM" id="Phobius"/>
    </source>
</evidence>
<dbReference type="SUPFAM" id="SSF50891">
    <property type="entry name" value="Cyclophilin-like"/>
    <property type="match status" value="1"/>
</dbReference>
<dbReference type="RefSeq" id="WP_344080314.1">
    <property type="nucleotide sequence ID" value="NZ_BAAALS010000010.1"/>
</dbReference>
<dbReference type="PANTHER" id="PTHR45625">
    <property type="entry name" value="PEPTIDYL-PROLYL CIS-TRANS ISOMERASE-RELATED"/>
    <property type="match status" value="1"/>
</dbReference>
<evidence type="ECO:0000259" key="3">
    <source>
        <dbReference type="PROSITE" id="PS50072"/>
    </source>
</evidence>
<protein>
    <submittedName>
        <fullName evidence="4">Peptidylprolyl isomerase</fullName>
    </submittedName>
</protein>
<proteinExistence type="predicted"/>
<accession>A0ABP4WDX3</accession>
<dbReference type="InterPro" id="IPR029000">
    <property type="entry name" value="Cyclophilin-like_dom_sf"/>
</dbReference>
<keyword evidence="4" id="KW-0413">Isomerase</keyword>
<dbReference type="InterPro" id="IPR044666">
    <property type="entry name" value="Cyclophilin_A-like"/>
</dbReference>
<dbReference type="Gene3D" id="2.40.100.10">
    <property type="entry name" value="Cyclophilin-like"/>
    <property type="match status" value="1"/>
</dbReference>